<evidence type="ECO:0000259" key="4">
    <source>
        <dbReference type="Pfam" id="PF00155"/>
    </source>
</evidence>
<dbReference type="Proteomes" id="UP000177583">
    <property type="component" value="Unassembled WGS sequence"/>
</dbReference>
<comment type="cofactor">
    <cofactor evidence="1 3">
        <name>pyridoxal 5'-phosphate</name>
        <dbReference type="ChEBI" id="CHEBI:597326"/>
    </cofactor>
</comment>
<comment type="similarity">
    <text evidence="3">Belongs to the class-I pyridoxal-phosphate-dependent aminotransferase family.</text>
</comment>
<organism evidence="5 6">
    <name type="scientific">Candidatus Lambdaproteobacteria bacterium RIFOXYD2_FULL_56_26</name>
    <dbReference type="NCBI Taxonomy" id="1817773"/>
    <lineage>
        <taxon>Bacteria</taxon>
        <taxon>Pseudomonadati</taxon>
        <taxon>Pseudomonadota</taxon>
        <taxon>Candidatus Lambdaproteobacteria</taxon>
    </lineage>
</organism>
<dbReference type="EMBL" id="MFNF01000001">
    <property type="protein sequence ID" value="OGH04994.1"/>
    <property type="molecule type" value="Genomic_DNA"/>
</dbReference>
<feature type="domain" description="Aminotransferase class I/classII large" evidence="4">
    <location>
        <begin position="66"/>
        <end position="302"/>
    </location>
</feature>
<dbReference type="InterPro" id="IPR015422">
    <property type="entry name" value="PyrdxlP-dep_Trfase_small"/>
</dbReference>
<accession>A0A1F6H3T2</accession>
<dbReference type="InterPro" id="IPR004838">
    <property type="entry name" value="NHTrfase_class1_PyrdxlP-BS"/>
</dbReference>
<dbReference type="GO" id="GO:0030170">
    <property type="term" value="F:pyridoxal phosphate binding"/>
    <property type="evidence" value="ECO:0007669"/>
    <property type="project" value="InterPro"/>
</dbReference>
<reference evidence="5 6" key="1">
    <citation type="journal article" date="2016" name="Nat. Commun.">
        <title>Thousands of microbial genomes shed light on interconnected biogeochemical processes in an aquifer system.</title>
        <authorList>
            <person name="Anantharaman K."/>
            <person name="Brown C.T."/>
            <person name="Hug L.A."/>
            <person name="Sharon I."/>
            <person name="Castelle C.J."/>
            <person name="Probst A.J."/>
            <person name="Thomas B.C."/>
            <person name="Singh A."/>
            <person name="Wilkins M.J."/>
            <person name="Karaoz U."/>
            <person name="Brodie E.L."/>
            <person name="Williams K.H."/>
            <person name="Hubbard S.S."/>
            <person name="Banfield J.F."/>
        </authorList>
    </citation>
    <scope>NUCLEOTIDE SEQUENCE [LARGE SCALE GENOMIC DNA]</scope>
</reference>
<dbReference type="InterPro" id="IPR015421">
    <property type="entry name" value="PyrdxlP-dep_Trfase_major"/>
</dbReference>
<gene>
    <name evidence="5" type="ORF">A2557_08460</name>
</gene>
<sequence length="354" mass="38975">MIPTLHQHGGEWAQRVLALGLDPSDILDFSLNLSPLGVPPVLAQAWGSWLSLAQPYPEKTGAPLVQYYHTRFGLDPQRVLPLNGSIEGIYLWPQALGLTRVLLPLPGFFDYQAALELAKVQVTPFYLDPKNNFSLAGLEAALGGQEAVVFGSPHNPTGQVIPAQQLLGMVDRNPKVKFLVDQAFLGLSDDPKGLSLLEAERPNLWVLHSLTKEFALAGLRLGALVGPKEGIQKIAARLPPWRINGLALAAAQLLPQAQDYLPLVQTLLDQERSRMFLALKDHPGLTLVPTSSNFFLARLALEKELGPFLESALRRGLALRDCRNFVGLEGPYFRFAIKRPAENQALLEFLYEFA</sequence>
<evidence type="ECO:0000313" key="5">
    <source>
        <dbReference type="EMBL" id="OGH04994.1"/>
    </source>
</evidence>
<keyword evidence="2" id="KW-0663">Pyridoxal phosphate</keyword>
<dbReference type="InterPro" id="IPR004839">
    <property type="entry name" value="Aminotransferase_I/II_large"/>
</dbReference>
<dbReference type="Gene3D" id="3.40.640.10">
    <property type="entry name" value="Type I PLP-dependent aspartate aminotransferase-like (Major domain)"/>
    <property type="match status" value="1"/>
</dbReference>
<evidence type="ECO:0000256" key="3">
    <source>
        <dbReference type="RuleBase" id="RU000481"/>
    </source>
</evidence>
<name>A0A1F6H3T2_9PROT</name>
<evidence type="ECO:0000256" key="1">
    <source>
        <dbReference type="ARBA" id="ARBA00001933"/>
    </source>
</evidence>
<dbReference type="SUPFAM" id="SSF53383">
    <property type="entry name" value="PLP-dependent transferases"/>
    <property type="match status" value="1"/>
</dbReference>
<dbReference type="PANTHER" id="PTHR42885:SF1">
    <property type="entry name" value="THREONINE-PHOSPHATE DECARBOXYLASE"/>
    <property type="match status" value="1"/>
</dbReference>
<dbReference type="PANTHER" id="PTHR42885">
    <property type="entry name" value="HISTIDINOL-PHOSPHATE AMINOTRANSFERASE-RELATED"/>
    <property type="match status" value="1"/>
</dbReference>
<keyword evidence="3" id="KW-0808">Transferase</keyword>
<dbReference type="EC" id="2.6.1.-" evidence="3"/>
<dbReference type="Gene3D" id="3.90.1150.10">
    <property type="entry name" value="Aspartate Aminotransferase, domain 1"/>
    <property type="match status" value="1"/>
</dbReference>
<dbReference type="InterPro" id="IPR015424">
    <property type="entry name" value="PyrdxlP-dep_Trfase"/>
</dbReference>
<dbReference type="GO" id="GO:0008483">
    <property type="term" value="F:transaminase activity"/>
    <property type="evidence" value="ECO:0007669"/>
    <property type="project" value="UniProtKB-KW"/>
</dbReference>
<evidence type="ECO:0000313" key="6">
    <source>
        <dbReference type="Proteomes" id="UP000177583"/>
    </source>
</evidence>
<dbReference type="PROSITE" id="PS00105">
    <property type="entry name" value="AA_TRANSFER_CLASS_1"/>
    <property type="match status" value="1"/>
</dbReference>
<evidence type="ECO:0000256" key="2">
    <source>
        <dbReference type="ARBA" id="ARBA00022898"/>
    </source>
</evidence>
<dbReference type="Pfam" id="PF00155">
    <property type="entry name" value="Aminotran_1_2"/>
    <property type="match status" value="1"/>
</dbReference>
<keyword evidence="3" id="KW-0032">Aminotransferase</keyword>
<proteinExistence type="inferred from homology"/>
<comment type="caution">
    <text evidence="5">The sequence shown here is derived from an EMBL/GenBank/DDBJ whole genome shotgun (WGS) entry which is preliminary data.</text>
</comment>
<dbReference type="AlphaFoldDB" id="A0A1F6H3T2"/>
<protein>
    <recommendedName>
        <fullName evidence="3">Aminotransferase</fullName>
        <ecNumber evidence="3">2.6.1.-</ecNumber>
    </recommendedName>
</protein>
<dbReference type="CDD" id="cd00609">
    <property type="entry name" value="AAT_like"/>
    <property type="match status" value="1"/>
</dbReference>